<dbReference type="AlphaFoldDB" id="A0A5A9N9B8"/>
<accession>A0A5A9N9B8</accession>
<proteinExistence type="predicted"/>
<dbReference type="GO" id="GO:0004674">
    <property type="term" value="F:protein serine/threonine kinase activity"/>
    <property type="evidence" value="ECO:0007669"/>
    <property type="project" value="InterPro"/>
</dbReference>
<protein>
    <submittedName>
        <fullName evidence="3">Protein kinase C beta type</fullName>
    </submittedName>
</protein>
<feature type="domain" description="Protein kinase C-terminal" evidence="2">
    <location>
        <begin position="121"/>
        <end position="160"/>
    </location>
</feature>
<reference evidence="3 4" key="1">
    <citation type="journal article" date="2019" name="Mol. Ecol. Resour.">
        <title>Chromosome-level genome assembly of Triplophysa tibetana, a fish adapted to the harsh high-altitude environment of the Tibetan Plateau.</title>
        <authorList>
            <person name="Yang X."/>
            <person name="Liu H."/>
            <person name="Ma Z."/>
            <person name="Zou Y."/>
            <person name="Zou M."/>
            <person name="Mao Y."/>
            <person name="Li X."/>
            <person name="Wang H."/>
            <person name="Chen T."/>
            <person name="Wang W."/>
            <person name="Yang R."/>
        </authorList>
    </citation>
    <scope>NUCLEOTIDE SEQUENCE [LARGE SCALE GENOMIC DNA]</scope>
    <source>
        <strain evidence="3">TTIB1903HZAU</strain>
        <tissue evidence="3">Muscle</tissue>
    </source>
</reference>
<dbReference type="EMBL" id="SOYY01000021">
    <property type="protein sequence ID" value="KAA0705589.1"/>
    <property type="molecule type" value="Genomic_DNA"/>
</dbReference>
<comment type="caution">
    <text evidence="3">The sequence shown here is derived from an EMBL/GenBank/DDBJ whole genome shotgun (WGS) entry which is preliminary data.</text>
</comment>
<keyword evidence="1" id="KW-0732">Signal</keyword>
<name>A0A5A9N9B8_9TELE</name>
<evidence type="ECO:0000313" key="4">
    <source>
        <dbReference type="Proteomes" id="UP000324632"/>
    </source>
</evidence>
<dbReference type="Proteomes" id="UP000324632">
    <property type="component" value="Chromosome 21"/>
</dbReference>
<organism evidence="3 4">
    <name type="scientific">Triplophysa tibetana</name>
    <dbReference type="NCBI Taxonomy" id="1572043"/>
    <lineage>
        <taxon>Eukaryota</taxon>
        <taxon>Metazoa</taxon>
        <taxon>Chordata</taxon>
        <taxon>Craniata</taxon>
        <taxon>Vertebrata</taxon>
        <taxon>Euteleostomi</taxon>
        <taxon>Actinopterygii</taxon>
        <taxon>Neopterygii</taxon>
        <taxon>Teleostei</taxon>
        <taxon>Ostariophysi</taxon>
        <taxon>Cypriniformes</taxon>
        <taxon>Nemacheilidae</taxon>
        <taxon>Triplophysa</taxon>
    </lineage>
</organism>
<evidence type="ECO:0000256" key="1">
    <source>
        <dbReference type="SAM" id="SignalP"/>
    </source>
</evidence>
<keyword evidence="3" id="KW-0418">Kinase</keyword>
<evidence type="ECO:0000259" key="2">
    <source>
        <dbReference type="Pfam" id="PF00433"/>
    </source>
</evidence>
<keyword evidence="4" id="KW-1185">Reference proteome</keyword>
<feature type="chain" id="PRO_5022776581" evidence="1">
    <location>
        <begin position="21"/>
        <end position="171"/>
    </location>
</feature>
<evidence type="ECO:0000313" key="3">
    <source>
        <dbReference type="EMBL" id="KAA0705589.1"/>
    </source>
</evidence>
<gene>
    <name evidence="3" type="ORF">E1301_Tti004351</name>
</gene>
<dbReference type="InterPro" id="IPR017892">
    <property type="entry name" value="Pkinase_C"/>
</dbReference>
<sequence length="171" mass="19608">MPVASAIFLRAVWLLRVQLPSWIYITKQCINNVYPREAHSSTPLPPSVTFSHLLSLRSSLCLRPTLPPPCFPFSSYSLAFSLPLSSHSARLSVRVSFEPDWLFPRALWHTRPQQRGILPRNSRDTCNFDREFTKMAVEFTPTDKLFIMNLDQDEFLGFSFTNPEYVAPSQG</sequence>
<dbReference type="Pfam" id="PF00433">
    <property type="entry name" value="Pkinase_C"/>
    <property type="match status" value="1"/>
</dbReference>
<dbReference type="GO" id="GO:0005524">
    <property type="term" value="F:ATP binding"/>
    <property type="evidence" value="ECO:0007669"/>
    <property type="project" value="InterPro"/>
</dbReference>
<feature type="signal peptide" evidence="1">
    <location>
        <begin position="1"/>
        <end position="20"/>
    </location>
</feature>
<keyword evidence="3" id="KW-0808">Transferase</keyword>
<dbReference type="Gene3D" id="3.30.200.20">
    <property type="entry name" value="Phosphorylase Kinase, domain 1"/>
    <property type="match status" value="1"/>
</dbReference>